<evidence type="ECO:0000313" key="17">
    <source>
        <dbReference type="EMBL" id="MDK4327082.1"/>
    </source>
</evidence>
<evidence type="ECO:0000256" key="9">
    <source>
        <dbReference type="ARBA" id="ARBA00031538"/>
    </source>
</evidence>
<dbReference type="GO" id="GO:0032977">
    <property type="term" value="F:membrane insertase activity"/>
    <property type="evidence" value="ECO:0007669"/>
    <property type="project" value="InterPro"/>
</dbReference>
<comment type="similarity">
    <text evidence="2">Belongs to the OXA1/ALB3/YidC family. Type 1 subfamily.</text>
</comment>
<comment type="caution">
    <text evidence="17">The sequence shown here is derived from an EMBL/GenBank/DDBJ whole genome shotgun (WGS) entry which is preliminary data.</text>
</comment>
<dbReference type="GO" id="GO:0016020">
    <property type="term" value="C:membrane"/>
    <property type="evidence" value="ECO:0007669"/>
    <property type="project" value="UniProtKB-SubCell"/>
</dbReference>
<comment type="function">
    <text evidence="7">Required for the insertion and/or proper folding and/or complex formation of integral membrane proteins into the membrane. Involved in integration of membrane proteins that insert both dependently and independently of the Sec translocase complex, as well as at least some lipoproteins. Aids folding of multispanning membrane proteins.</text>
</comment>
<dbReference type="Proteomes" id="UP001243856">
    <property type="component" value="Unassembled WGS sequence"/>
</dbReference>
<organism evidence="17 18">
    <name type="scientific">Corynebacterium propinquum</name>
    <dbReference type="NCBI Taxonomy" id="43769"/>
    <lineage>
        <taxon>Bacteria</taxon>
        <taxon>Bacillati</taxon>
        <taxon>Actinomycetota</taxon>
        <taxon>Actinomycetes</taxon>
        <taxon>Mycobacteriales</taxon>
        <taxon>Corynebacteriaceae</taxon>
        <taxon>Corynebacterium</taxon>
    </lineage>
</organism>
<feature type="transmembrane region" description="Helical" evidence="14">
    <location>
        <begin position="219"/>
        <end position="240"/>
    </location>
</feature>
<reference evidence="17 19" key="1">
    <citation type="submission" date="2023-05" db="EMBL/GenBank/DDBJ databases">
        <title>Metabolic capabilities are highly conserved among human nasal-associated Corynebacterium species in pangenomic analyses.</title>
        <authorList>
            <person name="Tran T.H."/>
            <person name="Roberts A.Q."/>
            <person name="Escapa I.F."/>
            <person name="Gao W."/>
            <person name="Conlan S."/>
            <person name="Kong H."/>
            <person name="Segre J.A."/>
            <person name="Kelly M.S."/>
            <person name="Lemon K.P."/>
        </authorList>
    </citation>
    <scope>NUCLEOTIDE SEQUENCE</scope>
    <source>
        <strain evidence="17">KPL2654</strain>
        <strain evidence="16 19">KPL2811</strain>
    </source>
</reference>
<keyword evidence="19" id="KW-1185">Reference proteome</keyword>
<feature type="domain" description="Membrane insertase YidC/Oxa/ALB C-terminal" evidence="15">
    <location>
        <begin position="35"/>
        <end position="297"/>
    </location>
</feature>
<evidence type="ECO:0000256" key="1">
    <source>
        <dbReference type="ARBA" id="ARBA00004141"/>
    </source>
</evidence>
<dbReference type="InterPro" id="IPR028055">
    <property type="entry name" value="YidC/Oxa/ALB_C"/>
</dbReference>
<feature type="compositionally biased region" description="Basic residues" evidence="13">
    <location>
        <begin position="323"/>
        <end position="337"/>
    </location>
</feature>
<dbReference type="GO" id="GO:0051205">
    <property type="term" value="P:protein insertion into membrane"/>
    <property type="evidence" value="ECO:0007669"/>
    <property type="project" value="TreeGrafter"/>
</dbReference>
<evidence type="ECO:0000313" key="19">
    <source>
        <dbReference type="Proteomes" id="UP001243856"/>
    </source>
</evidence>
<evidence type="ECO:0000313" key="18">
    <source>
        <dbReference type="Proteomes" id="UP001226160"/>
    </source>
</evidence>
<proteinExistence type="inferred from homology"/>
<dbReference type="PANTHER" id="PTHR12428">
    <property type="entry name" value="OXA1"/>
    <property type="match status" value="1"/>
</dbReference>
<dbReference type="RefSeq" id="WP_126844813.1">
    <property type="nucleotide sequence ID" value="NZ_CP100363.1"/>
</dbReference>
<evidence type="ECO:0000256" key="8">
    <source>
        <dbReference type="ARBA" id="ARBA00026028"/>
    </source>
</evidence>
<feature type="transmembrane region" description="Helical" evidence="14">
    <location>
        <begin position="33"/>
        <end position="58"/>
    </location>
</feature>
<protein>
    <recommendedName>
        <fullName evidence="3">Membrane protein insertase YidC</fullName>
    </recommendedName>
    <alternativeName>
        <fullName evidence="11">Foldase YidC</fullName>
    </alternativeName>
    <alternativeName>
        <fullName evidence="10">Membrane integrase YidC</fullName>
    </alternativeName>
    <alternativeName>
        <fullName evidence="9">Membrane protein YidC</fullName>
    </alternativeName>
</protein>
<feature type="compositionally biased region" description="Basic and acidic residues" evidence="13">
    <location>
        <begin position="338"/>
        <end position="374"/>
    </location>
</feature>
<accession>A0AAP4F784</accession>
<dbReference type="EMBL" id="JASNVK010000028">
    <property type="protein sequence ID" value="MDK4301692.1"/>
    <property type="molecule type" value="Genomic_DNA"/>
</dbReference>
<evidence type="ECO:0000256" key="13">
    <source>
        <dbReference type="SAM" id="MobiDB-lite"/>
    </source>
</evidence>
<feature type="compositionally biased region" description="Basic and acidic residues" evidence="13">
    <location>
        <begin position="385"/>
        <end position="396"/>
    </location>
</feature>
<evidence type="ECO:0000313" key="16">
    <source>
        <dbReference type="EMBL" id="MDK4301692.1"/>
    </source>
</evidence>
<feature type="compositionally biased region" description="Basic and acidic residues" evidence="13">
    <location>
        <begin position="412"/>
        <end position="429"/>
    </location>
</feature>
<gene>
    <name evidence="17" type="primary">yidC</name>
    <name evidence="16" type="ORF">QPX45_10710</name>
    <name evidence="17" type="ORF">QPX54_11290</name>
</gene>
<keyword evidence="4 12" id="KW-0812">Transmembrane</keyword>
<dbReference type="EMBL" id="JASNVP010000016">
    <property type="protein sequence ID" value="MDK4327082.1"/>
    <property type="molecule type" value="Genomic_DNA"/>
</dbReference>
<comment type="subcellular location">
    <subcellularLocation>
        <location evidence="1 12">Membrane</location>
        <topology evidence="1 12">Multi-pass membrane protein</topology>
    </subcellularLocation>
</comment>
<evidence type="ECO:0000256" key="12">
    <source>
        <dbReference type="RuleBase" id="RU003945"/>
    </source>
</evidence>
<evidence type="ECO:0000256" key="11">
    <source>
        <dbReference type="ARBA" id="ARBA00033342"/>
    </source>
</evidence>
<evidence type="ECO:0000256" key="7">
    <source>
        <dbReference type="ARBA" id="ARBA00025034"/>
    </source>
</evidence>
<keyword evidence="6 14" id="KW-0472">Membrane</keyword>
<evidence type="ECO:0000256" key="10">
    <source>
        <dbReference type="ARBA" id="ARBA00033245"/>
    </source>
</evidence>
<dbReference type="PANTHER" id="PTHR12428:SF65">
    <property type="entry name" value="CYTOCHROME C OXIDASE ASSEMBLY PROTEIN COX18, MITOCHONDRIAL"/>
    <property type="match status" value="1"/>
</dbReference>
<evidence type="ECO:0000256" key="4">
    <source>
        <dbReference type="ARBA" id="ARBA00022692"/>
    </source>
</evidence>
<evidence type="ECO:0000256" key="5">
    <source>
        <dbReference type="ARBA" id="ARBA00022989"/>
    </source>
</evidence>
<dbReference type="AlphaFoldDB" id="A0AAP4F784"/>
<sequence length="429" mass="48511">METLYDMFMYPVSAVMKLWHLLFQNVFGLEDSVSWLISIPFLIVTVRGLIAPLTWYSARSGRIGALIRPRMQALDKEYAEVTDTDEIRDYQKKKQALFDEYSYRPAMGCIPPLIMIPVFIGLYRLLLLMANPLEGGSGDVGADAAADAGAAAGVADAAGAGAGIAPAESIGLLTAAEVSDFRNTEFLGIPLPAFASMGPDLEQAFGITTDEVISGMMPALLLAIAFTVINLVISTFRAFYTTEWSNALARRLFKFMIIMSVFVPVMLFFVAFNVPIPWAIIIYWFINNLWTLVQSLLFIVMVRVRYPLREEHHEARRESHQLFRQRKKDRKQRKRERKRENKQARKDPEYAKELAAAREEQQRVTEQERAEKKELRKKQQQARLEISRQRRAEKAAKKAGTGEESGAAEPEEAARSDEPADGRHDSERD</sequence>
<keyword evidence="5 14" id="KW-1133">Transmembrane helix</keyword>
<dbReference type="NCBIfam" id="TIGR03592">
    <property type="entry name" value="yidC_oxa1_cterm"/>
    <property type="match status" value="1"/>
</dbReference>
<evidence type="ECO:0000256" key="14">
    <source>
        <dbReference type="SAM" id="Phobius"/>
    </source>
</evidence>
<feature type="transmembrane region" description="Helical" evidence="14">
    <location>
        <begin position="252"/>
        <end position="272"/>
    </location>
</feature>
<feature type="transmembrane region" description="Helical" evidence="14">
    <location>
        <begin position="101"/>
        <end position="123"/>
    </location>
</feature>
<evidence type="ECO:0000256" key="3">
    <source>
        <dbReference type="ARBA" id="ARBA00015325"/>
    </source>
</evidence>
<feature type="compositionally biased region" description="Low complexity" evidence="13">
    <location>
        <begin position="398"/>
        <end position="408"/>
    </location>
</feature>
<evidence type="ECO:0000256" key="2">
    <source>
        <dbReference type="ARBA" id="ARBA00010527"/>
    </source>
</evidence>
<feature type="region of interest" description="Disordered" evidence="13">
    <location>
        <begin position="317"/>
        <end position="429"/>
    </location>
</feature>
<name>A0AAP4F784_9CORY</name>
<feature type="transmembrane region" description="Helical" evidence="14">
    <location>
        <begin position="278"/>
        <end position="302"/>
    </location>
</feature>
<evidence type="ECO:0000256" key="6">
    <source>
        <dbReference type="ARBA" id="ARBA00023136"/>
    </source>
</evidence>
<dbReference type="Proteomes" id="UP001226160">
    <property type="component" value="Unassembled WGS sequence"/>
</dbReference>
<comment type="subunit">
    <text evidence="8">Interacts with the Sec translocase complex via SecD. Specifically interacts with transmembrane segments of nascent integral membrane proteins during membrane integration.</text>
</comment>
<dbReference type="Pfam" id="PF02096">
    <property type="entry name" value="60KD_IMP"/>
    <property type="match status" value="1"/>
</dbReference>
<evidence type="ECO:0000259" key="15">
    <source>
        <dbReference type="Pfam" id="PF02096"/>
    </source>
</evidence>
<dbReference type="InterPro" id="IPR001708">
    <property type="entry name" value="YidC/ALB3/OXA1/COX18"/>
</dbReference>